<dbReference type="PANTHER" id="PTHR43679">
    <property type="entry name" value="OCTANOYLTRANSFERASE LIPM-RELATED"/>
    <property type="match status" value="1"/>
</dbReference>
<keyword evidence="2 3" id="KW-0012">Acyltransferase</keyword>
<evidence type="ECO:0000256" key="1">
    <source>
        <dbReference type="ARBA" id="ARBA00022679"/>
    </source>
</evidence>
<keyword evidence="6" id="KW-1185">Reference proteome</keyword>
<dbReference type="PROSITE" id="PS51733">
    <property type="entry name" value="BPL_LPL_CATALYTIC"/>
    <property type="match status" value="1"/>
</dbReference>
<sequence>MNLLQRPLWRFWDESLSAQSRSALESFAADDTLCHSVGLLGSPPTLRTWVHRQTVVLGIQDHRLPFVEEGMEYLRTQGFTPIVRNSGGLAVVLDEGVLNLSLVFSEEEQGIDIPAGYEAMVDFVRLMLPEVADDIEAYEIVGSYCPGDYDLSIRGKKFAGISQRRIRKGIAVQIYLCVEGSGSERAEMIRVFYEQALQGEETKFTYPQIRPEVMASLAELTGLPLTVQELVIRSYQVLHAIADDVRLQSLSESELELYHGYLTRVVERNHKMLTN</sequence>
<gene>
    <name evidence="3" type="primary">lipL</name>
    <name evidence="5" type="ORF">ACFO0S_03205</name>
</gene>
<dbReference type="InterPro" id="IPR045864">
    <property type="entry name" value="aa-tRNA-synth_II/BPL/LPL"/>
</dbReference>
<evidence type="ECO:0000313" key="5">
    <source>
        <dbReference type="EMBL" id="MFC4354076.1"/>
    </source>
</evidence>
<dbReference type="HAMAP" id="MF_02119">
    <property type="entry name" value="LipL"/>
    <property type="match status" value="1"/>
</dbReference>
<dbReference type="EC" id="2.3.1.204" evidence="3"/>
<dbReference type="Gene3D" id="3.30.930.10">
    <property type="entry name" value="Bira Bifunctional Protein, Domain 2"/>
    <property type="match status" value="1"/>
</dbReference>
<feature type="domain" description="BPL/LPL catalytic" evidence="4">
    <location>
        <begin position="40"/>
        <end position="225"/>
    </location>
</feature>
<evidence type="ECO:0000259" key="4">
    <source>
        <dbReference type="PROSITE" id="PS51733"/>
    </source>
</evidence>
<comment type="similarity">
    <text evidence="3">Belongs to the octanoyltransferase LipL family.</text>
</comment>
<keyword evidence="5" id="KW-0436">Ligase</keyword>
<comment type="caution">
    <text evidence="5">The sequence shown here is derived from an EMBL/GenBank/DDBJ whole genome shotgun (WGS) entry which is preliminary data.</text>
</comment>
<protein>
    <recommendedName>
        <fullName evidence="3">Octanoyl-[GcvH]:protein N-octanoyltransferase</fullName>
        <ecNumber evidence="3">2.3.1.204</ecNumber>
    </recommendedName>
    <alternativeName>
        <fullName evidence="3">Octanoyl-[GcvH]:E2 amidotransferase</fullName>
    </alternativeName>
</protein>
<name>A0ABV8UU37_9BACL</name>
<dbReference type="GO" id="GO:0016874">
    <property type="term" value="F:ligase activity"/>
    <property type="evidence" value="ECO:0007669"/>
    <property type="project" value="UniProtKB-KW"/>
</dbReference>
<dbReference type="InterPro" id="IPR050664">
    <property type="entry name" value="Octanoyltrans_LipM/LipL"/>
</dbReference>
<comment type="catalytic activity">
    <reaction evidence="3">
        <text>N(6)-octanoyl-L-lysyl-[glycine-cleavage complex H protein] + L-lysyl-[lipoyl-carrier protein] = N(6)-octanoyl-L-lysyl-[lipoyl-carrier protein] + L-lysyl-[glycine-cleavage complex H protein]</text>
        <dbReference type="Rhea" id="RHEA:20213"/>
        <dbReference type="Rhea" id="RHEA-COMP:10500"/>
        <dbReference type="Rhea" id="RHEA-COMP:10501"/>
        <dbReference type="Rhea" id="RHEA-COMP:10503"/>
        <dbReference type="Rhea" id="RHEA-COMP:10504"/>
        <dbReference type="ChEBI" id="CHEBI:29969"/>
        <dbReference type="ChEBI" id="CHEBI:78809"/>
        <dbReference type="EC" id="2.3.1.204"/>
    </reaction>
</comment>
<comment type="function">
    <text evidence="3">Catalyzes the amidotransfer (transamidation) of the octanoyl moiety from octanoyl-GcvH to the lipoyl domain of the E2 subunit of lipoate-dependent enzymes.</text>
</comment>
<comment type="pathway">
    <text evidence="3">Protein modification; protein lipoylation via endogenous pathway; protein N(6)-(lipoyl)lysine from octanoyl-[acyl-carrier-protein].</text>
</comment>
<proteinExistence type="inferred from homology"/>
<reference evidence="6" key="1">
    <citation type="journal article" date="2019" name="Int. J. Syst. Evol. Microbiol.">
        <title>The Global Catalogue of Microorganisms (GCM) 10K type strain sequencing project: providing services to taxonomists for standard genome sequencing and annotation.</title>
        <authorList>
            <consortium name="The Broad Institute Genomics Platform"/>
            <consortium name="The Broad Institute Genome Sequencing Center for Infectious Disease"/>
            <person name="Wu L."/>
            <person name="Ma J."/>
        </authorList>
    </citation>
    <scope>NUCLEOTIDE SEQUENCE [LARGE SCALE GENOMIC DNA]</scope>
    <source>
        <strain evidence="6">CCUG 50353</strain>
    </source>
</reference>
<feature type="active site" description="Acyl-thioester intermediate" evidence="3">
    <location>
        <position position="145"/>
    </location>
</feature>
<dbReference type="InterPro" id="IPR004143">
    <property type="entry name" value="BPL_LPL_catalytic"/>
</dbReference>
<evidence type="ECO:0000256" key="2">
    <source>
        <dbReference type="ARBA" id="ARBA00023315"/>
    </source>
</evidence>
<dbReference type="PANTHER" id="PTHR43679:SF2">
    <property type="entry name" value="OCTANOYL-[GCVH]:PROTEIN N-OCTANOYLTRANSFERASE"/>
    <property type="match status" value="1"/>
</dbReference>
<keyword evidence="1 3" id="KW-0808">Transferase</keyword>
<comment type="miscellaneous">
    <text evidence="3">The reaction proceeds via a thioester-linked acyl-enzyme intermediate.</text>
</comment>
<dbReference type="SUPFAM" id="SSF55681">
    <property type="entry name" value="Class II aaRS and biotin synthetases"/>
    <property type="match status" value="1"/>
</dbReference>
<accession>A0ABV8UU37</accession>
<organism evidence="5 6">
    <name type="scientific">Chryseomicrobium palamuruense</name>
    <dbReference type="NCBI Taxonomy" id="682973"/>
    <lineage>
        <taxon>Bacteria</taxon>
        <taxon>Bacillati</taxon>
        <taxon>Bacillota</taxon>
        <taxon>Bacilli</taxon>
        <taxon>Bacillales</taxon>
        <taxon>Caryophanaceae</taxon>
        <taxon>Chryseomicrobium</taxon>
    </lineage>
</organism>
<evidence type="ECO:0000313" key="6">
    <source>
        <dbReference type="Proteomes" id="UP001595733"/>
    </source>
</evidence>
<dbReference type="Pfam" id="PF21948">
    <property type="entry name" value="LplA-B_cat"/>
    <property type="match status" value="1"/>
</dbReference>
<dbReference type="InterPro" id="IPR024897">
    <property type="entry name" value="LipL"/>
</dbReference>
<dbReference type="Proteomes" id="UP001595733">
    <property type="component" value="Unassembled WGS sequence"/>
</dbReference>
<feature type="site" description="Lowers pKa of active site Cys" evidence="3">
    <location>
        <position position="157"/>
    </location>
</feature>
<dbReference type="EMBL" id="JBHSEF010000009">
    <property type="protein sequence ID" value="MFC4354076.1"/>
    <property type="molecule type" value="Genomic_DNA"/>
</dbReference>
<dbReference type="RefSeq" id="WP_378140110.1">
    <property type="nucleotide sequence ID" value="NZ_JBHSEF010000009.1"/>
</dbReference>
<dbReference type="CDD" id="cd16443">
    <property type="entry name" value="LplA"/>
    <property type="match status" value="1"/>
</dbReference>
<evidence type="ECO:0000256" key="3">
    <source>
        <dbReference type="HAMAP-Rule" id="MF_02119"/>
    </source>
</evidence>